<accession>A0A381UE50</accession>
<keyword evidence="2" id="KW-0808">Transferase</keyword>
<keyword evidence="5" id="KW-0418">Kinase</keyword>
<evidence type="ECO:0000313" key="9">
    <source>
        <dbReference type="EMBL" id="SVA24923.1"/>
    </source>
</evidence>
<evidence type="ECO:0000256" key="7">
    <source>
        <dbReference type="ARBA" id="ARBA00038240"/>
    </source>
</evidence>
<keyword evidence="4" id="KW-0547">Nucleotide-binding</keyword>
<dbReference type="GO" id="GO:0005524">
    <property type="term" value="F:ATP binding"/>
    <property type="evidence" value="ECO:0007669"/>
    <property type="project" value="UniProtKB-KW"/>
</dbReference>
<keyword evidence="1" id="KW-0028">Amino-acid biosynthesis</keyword>
<evidence type="ECO:0000259" key="8">
    <source>
        <dbReference type="Pfam" id="PF01636"/>
    </source>
</evidence>
<dbReference type="Gene3D" id="3.90.1200.10">
    <property type="match status" value="1"/>
</dbReference>
<dbReference type="PANTHER" id="PTHR21064:SF6">
    <property type="entry name" value="AMINOGLYCOSIDE PHOSPHOTRANSFERASE DOMAIN-CONTAINING PROTEIN"/>
    <property type="match status" value="1"/>
</dbReference>
<keyword evidence="3" id="KW-0791">Threonine biosynthesis</keyword>
<name>A0A381UE50_9ZZZZ</name>
<sequence>MAVYTNLSKSDINELLSFFGLSKLRNFQGASAGIENTTYFLTLVDGLQLVLTLFESITRDELPFYITLTHGLNAAGMPVPCPLQKLDGFSIHEILDKPALLFPLVQGSHLDQPNLEEINQMGSTLAKIHLQCLALSYKHANPHGLKWMQQTLMFVESTLLRGDKKLIEQQIQVRSKLESLKLPRAVIHADLFRDNVLFRDGEVVGVVDFYGAGTDCLILDIAIAVNDWCLNAEGLVDEEKRIVFLRAYERERKLGAVERIHLLEALQLAATCFWLSRLKGQIRARQGSNQATKNPDSCKKLLLQHMRQQRATNEF</sequence>
<dbReference type="InterPro" id="IPR005280">
    <property type="entry name" value="Homoserine_kinase_II"/>
</dbReference>
<dbReference type="GO" id="GO:0004413">
    <property type="term" value="F:homoserine kinase activity"/>
    <property type="evidence" value="ECO:0007669"/>
    <property type="project" value="InterPro"/>
</dbReference>
<dbReference type="NCBIfam" id="NF003558">
    <property type="entry name" value="PRK05231.1"/>
    <property type="match status" value="1"/>
</dbReference>
<dbReference type="AlphaFoldDB" id="A0A381UE50"/>
<dbReference type="PANTHER" id="PTHR21064">
    <property type="entry name" value="AMINOGLYCOSIDE PHOSPHOTRANSFERASE DOMAIN-CONTAINING PROTEIN-RELATED"/>
    <property type="match status" value="1"/>
</dbReference>
<dbReference type="InterPro" id="IPR050249">
    <property type="entry name" value="Pseudomonas-type_ThrB"/>
</dbReference>
<dbReference type="CDD" id="cd05153">
    <property type="entry name" value="HomoserineK_II"/>
    <property type="match status" value="1"/>
</dbReference>
<dbReference type="InterPro" id="IPR011009">
    <property type="entry name" value="Kinase-like_dom_sf"/>
</dbReference>
<evidence type="ECO:0000256" key="4">
    <source>
        <dbReference type="ARBA" id="ARBA00022741"/>
    </source>
</evidence>
<keyword evidence="6" id="KW-0067">ATP-binding</keyword>
<gene>
    <name evidence="9" type="ORF">METZ01_LOCUS77777</name>
</gene>
<dbReference type="HAMAP" id="MF_00301">
    <property type="entry name" value="Homoser_kinase_2"/>
    <property type="match status" value="1"/>
</dbReference>
<evidence type="ECO:0000256" key="5">
    <source>
        <dbReference type="ARBA" id="ARBA00022777"/>
    </source>
</evidence>
<proteinExistence type="inferred from homology"/>
<dbReference type="EMBL" id="UINC01006009">
    <property type="protein sequence ID" value="SVA24923.1"/>
    <property type="molecule type" value="Genomic_DNA"/>
</dbReference>
<evidence type="ECO:0000256" key="2">
    <source>
        <dbReference type="ARBA" id="ARBA00022679"/>
    </source>
</evidence>
<evidence type="ECO:0000256" key="6">
    <source>
        <dbReference type="ARBA" id="ARBA00022840"/>
    </source>
</evidence>
<dbReference type="InterPro" id="IPR002575">
    <property type="entry name" value="Aminoglycoside_PTrfase"/>
</dbReference>
<dbReference type="GO" id="GO:0009088">
    <property type="term" value="P:threonine biosynthetic process"/>
    <property type="evidence" value="ECO:0007669"/>
    <property type="project" value="UniProtKB-KW"/>
</dbReference>
<reference evidence="9" key="1">
    <citation type="submission" date="2018-05" db="EMBL/GenBank/DDBJ databases">
        <authorList>
            <person name="Lanie J.A."/>
            <person name="Ng W.-L."/>
            <person name="Kazmierczak K.M."/>
            <person name="Andrzejewski T.M."/>
            <person name="Davidsen T.M."/>
            <person name="Wayne K.J."/>
            <person name="Tettelin H."/>
            <person name="Glass J.I."/>
            <person name="Rusch D."/>
            <person name="Podicherti R."/>
            <person name="Tsui H.-C.T."/>
            <person name="Winkler M.E."/>
        </authorList>
    </citation>
    <scope>NUCLEOTIDE SEQUENCE</scope>
</reference>
<dbReference type="SUPFAM" id="SSF56112">
    <property type="entry name" value="Protein kinase-like (PK-like)"/>
    <property type="match status" value="1"/>
</dbReference>
<organism evidence="9">
    <name type="scientific">marine metagenome</name>
    <dbReference type="NCBI Taxonomy" id="408172"/>
    <lineage>
        <taxon>unclassified sequences</taxon>
        <taxon>metagenomes</taxon>
        <taxon>ecological metagenomes</taxon>
    </lineage>
</organism>
<feature type="domain" description="Aminoglycoside phosphotransferase" evidence="8">
    <location>
        <begin position="28"/>
        <end position="252"/>
    </location>
</feature>
<evidence type="ECO:0000256" key="3">
    <source>
        <dbReference type="ARBA" id="ARBA00022697"/>
    </source>
</evidence>
<protein>
    <recommendedName>
        <fullName evidence="8">Aminoglycoside phosphotransferase domain-containing protein</fullName>
    </recommendedName>
</protein>
<dbReference type="Pfam" id="PF01636">
    <property type="entry name" value="APH"/>
    <property type="match status" value="1"/>
</dbReference>
<comment type="similarity">
    <text evidence="7">Belongs to the pseudomonas-type ThrB family.</text>
</comment>
<evidence type="ECO:0000256" key="1">
    <source>
        <dbReference type="ARBA" id="ARBA00022605"/>
    </source>
</evidence>
<dbReference type="Gene3D" id="3.30.200.20">
    <property type="entry name" value="Phosphorylase Kinase, domain 1"/>
    <property type="match status" value="1"/>
</dbReference>